<dbReference type="SUPFAM" id="SSF52058">
    <property type="entry name" value="L domain-like"/>
    <property type="match status" value="1"/>
</dbReference>
<dbReference type="Proteomes" id="UP001652623">
    <property type="component" value="Chromosome 7"/>
</dbReference>
<gene>
    <name evidence="9" type="primary">LOC107425581</name>
</gene>
<dbReference type="Pfam" id="PF23286">
    <property type="entry name" value="LRR_13"/>
    <property type="match status" value="1"/>
</dbReference>
<protein>
    <submittedName>
        <fullName evidence="9">Disease resistance-like protein DSC1</fullName>
    </submittedName>
</protein>
<dbReference type="InterPro" id="IPR042197">
    <property type="entry name" value="Apaf_helical"/>
</dbReference>
<evidence type="ECO:0000256" key="3">
    <source>
        <dbReference type="ARBA" id="ARBA00022821"/>
    </source>
</evidence>
<dbReference type="Pfam" id="PF07725">
    <property type="entry name" value="LRR_3"/>
    <property type="match status" value="1"/>
</dbReference>
<dbReference type="SUPFAM" id="SSF46785">
    <property type="entry name" value="Winged helix' DNA-binding domain"/>
    <property type="match status" value="1"/>
</dbReference>
<dbReference type="InterPro" id="IPR045344">
    <property type="entry name" value="C-JID"/>
</dbReference>
<dbReference type="RefSeq" id="XP_060674887.1">
    <property type="nucleotide sequence ID" value="XM_060818904.1"/>
</dbReference>
<feature type="domain" description="Disease resistance protein Roq1-like winged-helix" evidence="6">
    <location>
        <begin position="54"/>
        <end position="125"/>
    </location>
</feature>
<evidence type="ECO:0000256" key="4">
    <source>
        <dbReference type="SAM" id="MobiDB-lite"/>
    </source>
</evidence>
<dbReference type="Gene3D" id="1.10.8.430">
    <property type="entry name" value="Helical domain of apoptotic protease-activating factors"/>
    <property type="match status" value="1"/>
</dbReference>
<dbReference type="Gene3D" id="3.80.10.10">
    <property type="entry name" value="Ribonuclease Inhibitor"/>
    <property type="match status" value="1"/>
</dbReference>
<evidence type="ECO:0000313" key="9">
    <source>
        <dbReference type="RefSeq" id="XP_060674887.1"/>
    </source>
</evidence>
<reference evidence="9" key="1">
    <citation type="submission" date="2025-08" db="UniProtKB">
        <authorList>
            <consortium name="RefSeq"/>
        </authorList>
    </citation>
    <scope>IDENTIFICATION</scope>
    <source>
        <tissue evidence="9">Seedling</tissue>
    </source>
</reference>
<dbReference type="PANTHER" id="PTHR11017">
    <property type="entry name" value="LEUCINE-RICH REPEAT-CONTAINING PROTEIN"/>
    <property type="match status" value="1"/>
</dbReference>
<dbReference type="Pfam" id="PF20160">
    <property type="entry name" value="C-JID"/>
    <property type="match status" value="1"/>
</dbReference>
<keyword evidence="2" id="KW-0677">Repeat</keyword>
<feature type="domain" description="C-JID" evidence="5">
    <location>
        <begin position="515"/>
        <end position="665"/>
    </location>
</feature>
<keyword evidence="3" id="KW-0611">Plant defense</keyword>
<feature type="compositionally biased region" description="Acidic residues" evidence="4">
    <location>
        <begin position="732"/>
        <end position="741"/>
    </location>
</feature>
<feature type="compositionally biased region" description="Basic and acidic residues" evidence="4">
    <location>
        <begin position="672"/>
        <end position="686"/>
    </location>
</feature>
<keyword evidence="8" id="KW-1185">Reference proteome</keyword>
<evidence type="ECO:0000313" key="8">
    <source>
        <dbReference type="Proteomes" id="UP001652623"/>
    </source>
</evidence>
<dbReference type="InterPro" id="IPR058546">
    <property type="entry name" value="RPS4B/Roq1-like_LRR"/>
</dbReference>
<sequence>MVNYANGNPVALKALGSYIYCRREEEWKCASSELKKVFNKEIHNVLKTSYDGLNENQKEIFLDISCFFIGEEKDHVERKLDGCRYCAEIGIPVLVDESLITIRDKKIQMHNLLQEMGREIVRQESVKDAGKPSRLFIPEESYQGTKAIEGIFLDMSKIREGLLSLPDALRYFHWDGYPLKSLPATFTPENLVELNMPYSQVELLWNGVQLTHEVPSHFQSLDKLTFLSLRTCSNVKSLPELPWSIEFLDLSEKAQESPNHHLQVQISYEYLAHRCSQLENFPKILEPMESLRTLSLNGTAIKRLHTSIANLHGLEHLILSSCKFLDFIPSSICNLHNLEYLSFSCCSKLQKLPPIAGLWCSWLVKQHGDTLDIRGSWIFAHISEITIKRVSLPHVSIEELPFLPTLDLNKSKRLKSLSKLPYLLKVLYEHDCTLPNTETISRTELTPDWKYYRNFGVKDEGLIFSDCLKLYQTASSSIMVDAQLKIWHMTTLAKEFFGTDETSYERPWFGVCYLGHEIPKWFMYQTAGPLLDIKLPPHWFDTNNFLGFALSIVVTFDDNNEDYYDSNSDCYLECETHFKTSYDTSESHYKFNCPLLVWHKAQVFYSDHVFQWYDYSLCRHDISSWSSGTGVELYFYPREYFKHNCPYHGTVKNCGMYLLYVKDTENTIFNNQDREDKEPDDGDKSEFSGSMIGSSFEAEKGDESERSGSSSVSFADDKEDEEIEFNGSIIEKEEEKDDYMDEPCPKRMKQLNS</sequence>
<dbReference type="GeneID" id="107425581"/>
<dbReference type="InterPro" id="IPR032675">
    <property type="entry name" value="LRR_dom_sf"/>
</dbReference>
<organism evidence="8 9">
    <name type="scientific">Ziziphus jujuba</name>
    <name type="common">Chinese jujube</name>
    <name type="synonym">Ziziphus sativa</name>
    <dbReference type="NCBI Taxonomy" id="326968"/>
    <lineage>
        <taxon>Eukaryota</taxon>
        <taxon>Viridiplantae</taxon>
        <taxon>Streptophyta</taxon>
        <taxon>Embryophyta</taxon>
        <taxon>Tracheophyta</taxon>
        <taxon>Spermatophyta</taxon>
        <taxon>Magnoliopsida</taxon>
        <taxon>eudicotyledons</taxon>
        <taxon>Gunneridae</taxon>
        <taxon>Pentapetalae</taxon>
        <taxon>rosids</taxon>
        <taxon>fabids</taxon>
        <taxon>Rosales</taxon>
        <taxon>Rhamnaceae</taxon>
        <taxon>Paliureae</taxon>
        <taxon>Ziziphus</taxon>
    </lineage>
</organism>
<dbReference type="InterPro" id="IPR044974">
    <property type="entry name" value="Disease_R_plants"/>
</dbReference>
<dbReference type="InterPro" id="IPR058192">
    <property type="entry name" value="WHD_ROQ1-like"/>
</dbReference>
<evidence type="ECO:0000259" key="6">
    <source>
        <dbReference type="Pfam" id="PF23282"/>
    </source>
</evidence>
<name>A0ABM4ADS4_ZIZJJ</name>
<keyword evidence="1" id="KW-0433">Leucine-rich repeat</keyword>
<dbReference type="InterPro" id="IPR011713">
    <property type="entry name" value="Leu-rich_rpt_3"/>
</dbReference>
<evidence type="ECO:0000256" key="1">
    <source>
        <dbReference type="ARBA" id="ARBA00022614"/>
    </source>
</evidence>
<evidence type="ECO:0000259" key="7">
    <source>
        <dbReference type="Pfam" id="PF23286"/>
    </source>
</evidence>
<dbReference type="Pfam" id="PF23282">
    <property type="entry name" value="WHD_ROQ1"/>
    <property type="match status" value="1"/>
</dbReference>
<feature type="compositionally biased region" description="Basic and acidic residues" evidence="4">
    <location>
        <begin position="697"/>
        <end position="706"/>
    </location>
</feature>
<dbReference type="PANTHER" id="PTHR11017:SF479">
    <property type="entry name" value="DISEASE RESISTANCE PROTEIN (TIR-NBS-LRR CLASS) FAMILY"/>
    <property type="match status" value="1"/>
</dbReference>
<evidence type="ECO:0000256" key="2">
    <source>
        <dbReference type="ARBA" id="ARBA00022737"/>
    </source>
</evidence>
<evidence type="ECO:0000259" key="5">
    <source>
        <dbReference type="Pfam" id="PF20160"/>
    </source>
</evidence>
<accession>A0ABM4ADS4</accession>
<proteinExistence type="predicted"/>
<dbReference type="InterPro" id="IPR036390">
    <property type="entry name" value="WH_DNA-bd_sf"/>
</dbReference>
<feature type="region of interest" description="Disordered" evidence="4">
    <location>
        <begin position="670"/>
        <end position="753"/>
    </location>
</feature>
<feature type="domain" description="Disease resistance protein RPS4B/Roq1-like leucine-rich repeats" evidence="7">
    <location>
        <begin position="274"/>
        <end position="350"/>
    </location>
</feature>